<evidence type="ECO:0000256" key="2">
    <source>
        <dbReference type="ARBA" id="ARBA00022475"/>
    </source>
</evidence>
<dbReference type="Gene3D" id="1.20.1640.10">
    <property type="entry name" value="Multidrug efflux transporter AcrB transmembrane domain"/>
    <property type="match status" value="2"/>
</dbReference>
<dbReference type="PANTHER" id="PTHR33406">
    <property type="entry name" value="MEMBRANE PROTEIN MJ1562-RELATED"/>
    <property type="match status" value="1"/>
</dbReference>
<dbReference type="RefSeq" id="WP_323298408.1">
    <property type="nucleotide sequence ID" value="NZ_JAYFUM010000025.1"/>
</dbReference>
<evidence type="ECO:0000313" key="8">
    <source>
        <dbReference type="EMBL" id="MEA5141253.1"/>
    </source>
</evidence>
<evidence type="ECO:0000256" key="6">
    <source>
        <dbReference type="SAM" id="Phobius"/>
    </source>
</evidence>
<feature type="transmembrane region" description="Helical" evidence="6">
    <location>
        <begin position="733"/>
        <end position="758"/>
    </location>
</feature>
<comment type="subcellular location">
    <subcellularLocation>
        <location evidence="1">Cell membrane</location>
        <topology evidence="1">Multi-pass membrane protein</topology>
    </subcellularLocation>
</comment>
<feature type="transmembrane region" description="Helical" evidence="6">
    <location>
        <begin position="221"/>
        <end position="238"/>
    </location>
</feature>
<feature type="transmembrane region" description="Helical" evidence="6">
    <location>
        <begin position="703"/>
        <end position="727"/>
    </location>
</feature>
<dbReference type="InterPro" id="IPR000731">
    <property type="entry name" value="SSD"/>
</dbReference>
<reference evidence="8 9" key="1">
    <citation type="submission" date="2023-12" db="EMBL/GenBank/DDBJ databases">
        <title>Novel species of the genus Arcicella isolated from rivers.</title>
        <authorList>
            <person name="Lu H."/>
        </authorList>
    </citation>
    <scope>NUCLEOTIDE SEQUENCE [LARGE SCALE GENOMIC DNA]</scope>
    <source>
        <strain evidence="8 9">KCTC 23307</strain>
    </source>
</reference>
<keyword evidence="4 6" id="KW-1133">Transmembrane helix</keyword>
<feature type="domain" description="SSD" evidence="7">
    <location>
        <begin position="243"/>
        <end position="370"/>
    </location>
</feature>
<dbReference type="InterPro" id="IPR004869">
    <property type="entry name" value="MMPL_dom"/>
</dbReference>
<name>A0ABU5QF71_9BACT</name>
<sequence length="770" mass="86794">MWNSIAKLVIQYRILWIGIIISSTAFMGYQASKIELSYEIARILPAYDPIEKEYQDFRKRFGEDGSIMVIGWQSPKLFEIEKYKNLVKLIEDIKRLEGIKNIISVANLYELRRNDALKKFEVVPIDSKAIHTQVQLDSLEQKIANLKFYEGMVINHENNSSLIAITFNDKFLNSAKRIGIVNQIKKLATDFSVKNQTELHFSGMPFIRTATMLKVSKEMKLFMGLAILMTGLILWFFFRSVRFTLLSIFVVLIGVIFSLGTLQLLGYKITILTGLIPPLLIVIGVPNAIFLINKYQAELIQHGNKELALQNMITGIGLSTFLANVTTAIGFGVFYFTNSSLLVEFGVIAALNVMITYLLCILLIPNMLFYMGLPKARHLKHLEVKWINSFLSKINYLVHNQRNAIYAVVLVVVLISAYGITKIQVIGYVVDDLPKNDPIYSDLRFFEKNFNGVLPFEIMIDTKKPNGIFANQAQTLYKIKALQNKMRAYKEFSRPLSIVEATRFLYQSYRGGDGKYYVLPNVLELSKLTEYLQNGSASSKQFKAFLSEDKRITRISFQMADVGSVRIKELMDEIRPQVDEIFDPKEYKVSLTGHSLVFLKSNDYLLSNLYESLLIAIGLIAVVGMVLFRSIPVIILSKLPCLIPLALTAGLMGFWDIHFKPSTILVFSITFGIASDGTVYFLTRYRQELQNGNSISQAITKSIFGTGLSMVYTAIILFCGFSIFAVSSFGGTAAMGVMVSITLLVAMVTNLVLLPSLLMTIAKYQGKITV</sequence>
<gene>
    <name evidence="8" type="ORF">VB248_19020</name>
</gene>
<keyword evidence="2" id="KW-1003">Cell membrane</keyword>
<organism evidence="8 9">
    <name type="scientific">Arcicella rigui</name>
    <dbReference type="NCBI Taxonomy" id="797020"/>
    <lineage>
        <taxon>Bacteria</taxon>
        <taxon>Pseudomonadati</taxon>
        <taxon>Bacteroidota</taxon>
        <taxon>Cytophagia</taxon>
        <taxon>Cytophagales</taxon>
        <taxon>Flectobacillaceae</taxon>
        <taxon>Arcicella</taxon>
    </lineage>
</organism>
<feature type="transmembrane region" description="Helical" evidence="6">
    <location>
        <begin position="635"/>
        <end position="655"/>
    </location>
</feature>
<keyword evidence="3 6" id="KW-0812">Transmembrane</keyword>
<keyword evidence="5 6" id="KW-0472">Membrane</keyword>
<proteinExistence type="predicted"/>
<dbReference type="EMBL" id="JAYFUM010000025">
    <property type="protein sequence ID" value="MEA5141253.1"/>
    <property type="molecule type" value="Genomic_DNA"/>
</dbReference>
<evidence type="ECO:0000256" key="1">
    <source>
        <dbReference type="ARBA" id="ARBA00004651"/>
    </source>
</evidence>
<feature type="transmembrane region" description="Helical" evidence="6">
    <location>
        <begin position="609"/>
        <end position="628"/>
    </location>
</feature>
<evidence type="ECO:0000256" key="5">
    <source>
        <dbReference type="ARBA" id="ARBA00023136"/>
    </source>
</evidence>
<dbReference type="SUPFAM" id="SSF82866">
    <property type="entry name" value="Multidrug efflux transporter AcrB transmembrane domain"/>
    <property type="match status" value="2"/>
</dbReference>
<dbReference type="InterPro" id="IPR050545">
    <property type="entry name" value="Mycobact_MmpL"/>
</dbReference>
<comment type="caution">
    <text evidence="8">The sequence shown here is derived from an EMBL/GenBank/DDBJ whole genome shotgun (WGS) entry which is preliminary data.</text>
</comment>
<feature type="transmembrane region" description="Helical" evidence="6">
    <location>
        <begin position="313"/>
        <end position="336"/>
    </location>
</feature>
<feature type="transmembrane region" description="Helical" evidence="6">
    <location>
        <begin position="661"/>
        <end position="682"/>
    </location>
</feature>
<feature type="transmembrane region" description="Helical" evidence="6">
    <location>
        <begin position="12"/>
        <end position="29"/>
    </location>
</feature>
<dbReference type="Proteomes" id="UP001302949">
    <property type="component" value="Unassembled WGS sequence"/>
</dbReference>
<evidence type="ECO:0000256" key="3">
    <source>
        <dbReference type="ARBA" id="ARBA00022692"/>
    </source>
</evidence>
<evidence type="ECO:0000313" key="9">
    <source>
        <dbReference type="Proteomes" id="UP001302949"/>
    </source>
</evidence>
<feature type="transmembrane region" description="Helical" evidence="6">
    <location>
        <begin position="245"/>
        <end position="265"/>
    </location>
</feature>
<feature type="transmembrane region" description="Helical" evidence="6">
    <location>
        <begin position="348"/>
        <end position="370"/>
    </location>
</feature>
<feature type="transmembrane region" description="Helical" evidence="6">
    <location>
        <begin position="403"/>
        <end position="420"/>
    </location>
</feature>
<dbReference type="PANTHER" id="PTHR33406:SF12">
    <property type="entry name" value="BLR2997 PROTEIN"/>
    <property type="match status" value="1"/>
</dbReference>
<accession>A0ABU5QF71</accession>
<feature type="transmembrane region" description="Helical" evidence="6">
    <location>
        <begin position="271"/>
        <end position="292"/>
    </location>
</feature>
<keyword evidence="9" id="KW-1185">Reference proteome</keyword>
<dbReference type="Pfam" id="PF03176">
    <property type="entry name" value="MMPL"/>
    <property type="match status" value="2"/>
</dbReference>
<evidence type="ECO:0000259" key="7">
    <source>
        <dbReference type="PROSITE" id="PS50156"/>
    </source>
</evidence>
<evidence type="ECO:0000256" key="4">
    <source>
        <dbReference type="ARBA" id="ARBA00022989"/>
    </source>
</evidence>
<dbReference type="PROSITE" id="PS50156">
    <property type="entry name" value="SSD"/>
    <property type="match status" value="1"/>
</dbReference>
<protein>
    <submittedName>
        <fullName evidence="8">MMPL family transporter</fullName>
    </submittedName>
</protein>